<organism evidence="1 2">
    <name type="scientific">Zobellia barbeyronii</name>
    <dbReference type="NCBI Taxonomy" id="2748009"/>
    <lineage>
        <taxon>Bacteria</taxon>
        <taxon>Pseudomonadati</taxon>
        <taxon>Bacteroidota</taxon>
        <taxon>Flavobacteriia</taxon>
        <taxon>Flavobacteriales</taxon>
        <taxon>Flavobacteriaceae</taxon>
        <taxon>Zobellia</taxon>
    </lineage>
</organism>
<evidence type="ECO:0008006" key="3">
    <source>
        <dbReference type="Google" id="ProtNLM"/>
    </source>
</evidence>
<evidence type="ECO:0000313" key="2">
    <source>
        <dbReference type="Proteomes" id="UP000740413"/>
    </source>
</evidence>
<dbReference type="EMBL" id="JACATN010000001">
    <property type="protein sequence ID" value="MBT2159689.1"/>
    <property type="molecule type" value="Genomic_DNA"/>
</dbReference>
<reference evidence="2" key="1">
    <citation type="submission" date="2023-07" db="EMBL/GenBank/DDBJ databases">
        <title>Zobellia barbeyronii sp. nov., a new marine flavobacterium, isolated from green and red algae.</title>
        <authorList>
            <person name="Nedashkovskaya O.I."/>
            <person name="Otstavnykh N."/>
            <person name="Zhukova N."/>
            <person name="Guzev K."/>
            <person name="Chausova V."/>
            <person name="Tekutyeva L."/>
            <person name="Mikhailov V."/>
            <person name="Isaeva M."/>
        </authorList>
    </citation>
    <scope>NUCLEOTIDE SEQUENCE [LARGE SCALE GENOMIC DNA]</scope>
    <source>
        <strain evidence="2">KMM 6746</strain>
    </source>
</reference>
<gene>
    <name evidence="1" type="ORF">HW347_00350</name>
</gene>
<comment type="caution">
    <text evidence="1">The sequence shown here is derived from an EMBL/GenBank/DDBJ whole genome shotgun (WGS) entry which is preliminary data.</text>
</comment>
<protein>
    <recommendedName>
        <fullName evidence="3">YCII-related domain-containing protein</fullName>
    </recommendedName>
</protein>
<evidence type="ECO:0000313" key="1">
    <source>
        <dbReference type="EMBL" id="MBT2159689.1"/>
    </source>
</evidence>
<proteinExistence type="predicted"/>
<keyword evidence="2" id="KW-1185">Reference proteome</keyword>
<dbReference type="Gene3D" id="3.30.70.1060">
    <property type="entry name" value="Dimeric alpha+beta barrel"/>
    <property type="match status" value="1"/>
</dbReference>
<name>A0ABS5W8Z6_9FLAO</name>
<accession>A0ABS5W8Z6</accession>
<dbReference type="Proteomes" id="UP000740413">
    <property type="component" value="Unassembled WGS sequence"/>
</dbReference>
<sequence>MQKEWGAFIGTIASQAKLVSTCRIGFEGNLILKDGQVENTINVSNNETLSGNMVVKSSSLKDATEMAKGCPILTLGGSVEVRNVIPMES</sequence>